<organism evidence="23 24">
    <name type="scientific">Bacillus methanolicus (strain MGA3 / ATCC 53907)</name>
    <dbReference type="NCBI Taxonomy" id="796606"/>
    <lineage>
        <taxon>Bacteria</taxon>
        <taxon>Bacillati</taxon>
        <taxon>Bacillota</taxon>
        <taxon>Bacilli</taxon>
        <taxon>Bacillales</taxon>
        <taxon>Bacillaceae</taxon>
        <taxon>Bacillus</taxon>
    </lineage>
</organism>
<keyword evidence="13" id="KW-0573">Peptidoglycan synthesis</keyword>
<dbReference type="Gene3D" id="1.10.3810.10">
    <property type="entry name" value="Biosynthetic peptidoglycan transglycosylase-like"/>
    <property type="match status" value="1"/>
</dbReference>
<comment type="catalytic activity">
    <reaction evidence="16">
        <text>Preferential cleavage: (Ac)2-L-Lys-D-Ala-|-D-Ala. Also transpeptidation of peptidyl-alanyl moieties that are N-acyl substituents of D-alanine.</text>
        <dbReference type="EC" id="3.4.16.4"/>
    </reaction>
</comment>
<dbReference type="Proteomes" id="UP000027602">
    <property type="component" value="Chromosome"/>
</dbReference>
<keyword evidence="24" id="KW-1185">Reference proteome</keyword>
<dbReference type="InterPro" id="IPR003961">
    <property type="entry name" value="FN3_dom"/>
</dbReference>
<evidence type="ECO:0000256" key="13">
    <source>
        <dbReference type="ARBA" id="ARBA00022984"/>
    </source>
</evidence>
<dbReference type="STRING" id="796606.BMMGA3_10565"/>
<dbReference type="GO" id="GO:0006508">
    <property type="term" value="P:proteolysis"/>
    <property type="evidence" value="ECO:0007669"/>
    <property type="project" value="UniProtKB-KW"/>
</dbReference>
<dbReference type="GO" id="GO:0008658">
    <property type="term" value="F:penicillin binding"/>
    <property type="evidence" value="ECO:0007669"/>
    <property type="project" value="InterPro"/>
</dbReference>
<dbReference type="InterPro" id="IPR012338">
    <property type="entry name" value="Beta-lactam/transpept-like"/>
</dbReference>
<keyword evidence="21" id="KW-0812">Transmembrane</keyword>
<dbReference type="GO" id="GO:0071555">
    <property type="term" value="P:cell wall organization"/>
    <property type="evidence" value="ECO:0007669"/>
    <property type="project" value="UniProtKB-KW"/>
</dbReference>
<feature type="region of interest" description="Disordered" evidence="20">
    <location>
        <begin position="1"/>
        <end position="21"/>
    </location>
</feature>
<dbReference type="CDD" id="cd00063">
    <property type="entry name" value="FN3"/>
    <property type="match status" value="1"/>
</dbReference>
<evidence type="ECO:0000256" key="12">
    <source>
        <dbReference type="ARBA" id="ARBA00022960"/>
    </source>
</evidence>
<dbReference type="SUPFAM" id="SSF49265">
    <property type="entry name" value="Fibronectin type III"/>
    <property type="match status" value="1"/>
</dbReference>
<dbReference type="AlphaFoldDB" id="A0A068LRY6"/>
<protein>
    <recommendedName>
        <fullName evidence="6">Penicillin-binding protein 1A</fullName>
        <ecNumber evidence="17">2.4.99.28</ecNumber>
        <ecNumber evidence="5">3.4.16.4</ecNumber>
    </recommendedName>
</protein>
<dbReference type="NCBIfam" id="TIGR02074">
    <property type="entry name" value="PBP_1a_fam"/>
    <property type="match status" value="1"/>
</dbReference>
<dbReference type="InterPro" id="IPR001264">
    <property type="entry name" value="Glyco_trans_51"/>
</dbReference>
<evidence type="ECO:0000256" key="21">
    <source>
        <dbReference type="SAM" id="Phobius"/>
    </source>
</evidence>
<feature type="compositionally biased region" description="Gly residues" evidence="20">
    <location>
        <begin position="945"/>
        <end position="957"/>
    </location>
</feature>
<keyword evidence="8" id="KW-0645">Protease</keyword>
<evidence type="ECO:0000256" key="7">
    <source>
        <dbReference type="ARBA" id="ARBA00022645"/>
    </source>
</evidence>
<gene>
    <name evidence="23" type="primary">ponA</name>
    <name evidence="23" type="ORF">BMMGA3_10565</name>
</gene>
<evidence type="ECO:0000313" key="24">
    <source>
        <dbReference type="Proteomes" id="UP000027602"/>
    </source>
</evidence>
<feature type="compositionally biased region" description="Low complexity" evidence="20">
    <location>
        <begin position="803"/>
        <end position="824"/>
    </location>
</feature>
<reference evidence="23 24" key="1">
    <citation type="journal article" date="2015" name="BMC Genomics">
        <title>Transcriptome analysis of thermophilic methylotrophic Bacillus methanolicus MGA3 using RNA-sequencing provides detailed insights into its previously uncharted transcriptional landscape.</title>
        <authorList>
            <person name="Irla M."/>
            <person name="Neshat A."/>
            <person name="Brautaset T."/>
            <person name="Ruckert C."/>
            <person name="Kalinowski J."/>
            <person name="Wendisch V.F."/>
        </authorList>
    </citation>
    <scope>NUCLEOTIDE SEQUENCE [LARGE SCALE GENOMIC DNA]</scope>
    <source>
        <strain evidence="24">MGA3 / ATCC 53907</strain>
    </source>
</reference>
<evidence type="ECO:0000313" key="23">
    <source>
        <dbReference type="EMBL" id="AIE60509.1"/>
    </source>
</evidence>
<evidence type="ECO:0000256" key="6">
    <source>
        <dbReference type="ARBA" id="ARBA00018638"/>
    </source>
</evidence>
<evidence type="ECO:0000256" key="10">
    <source>
        <dbReference type="ARBA" id="ARBA00022679"/>
    </source>
</evidence>
<feature type="region of interest" description="Disordered" evidence="20">
    <location>
        <begin position="871"/>
        <end position="970"/>
    </location>
</feature>
<dbReference type="eggNOG" id="COG0744">
    <property type="taxonomic scope" value="Bacteria"/>
</dbReference>
<keyword evidence="12" id="KW-0133">Cell shape</keyword>
<feature type="compositionally biased region" description="Gly residues" evidence="20">
    <location>
        <begin position="825"/>
        <end position="858"/>
    </location>
</feature>
<dbReference type="GO" id="GO:0008955">
    <property type="term" value="F:peptidoglycan glycosyltransferase activity"/>
    <property type="evidence" value="ECO:0007669"/>
    <property type="project" value="UniProtKB-EC"/>
</dbReference>
<sequence length="970" mass="103665">MAEKYQTREERRKQLAAKKQKKSKKSPAGIFKKIFLAFIVLGLVGLLSGVATFAYMIKDAPKLNEKLLKDPISSKIYDMNNHLIAEVGSEKRDYVDYDHIPKLVEHAVLATEDYRFYKHHGVDLIRLGGAVIANITHGFGSEGGSTITQQVVKNSFLTFDKTLKRKAQEAWLAFQLERKYTKHEIFEMYVNKVYMSEGVHGIATAAKIYFGKDLKDLTLPEAALLAGMPQSPNNYNPFEHPDRAEKRRNIVLSLMYKHGYITKEEMEKAQKVPVTSTLVKEEKRKKNDKPYDAFVDAVIDEVEKYGDFDIFSDGLKIYTTLDPDAQSYVEKMLNSNDIVQFPDDKFQAGIVLLDTKTGEIRAIGGGRNQKVKRGFNYAIDTRRQPGSTIKPILDYGPAIEYLKWGTYHTLVDEPYTYSDGTPINNWDNRHMGPMTMREALARSRNVPALKALQEVGLEKAKDFANRLGIPLKEIYESYAIGGLGNKDKGVSPLQMAGAYSAFGNNGFYTEPHAIRAIEFRDGTKIDTSPEPKVVMNDYTAFMITDMLKSVVKDPYGTGTRADIPGLPVAGKTGTTNYSQADRERYGIPDGAVPDSWFVGYTTRYTAAVWTGYKDQTENYIPAGDDQKISQYLFKNLMEHVSRGVETPDFEMPNSVERVRIEKGSVPAKLASEYTPENMVLYEYAVKGHAPSQVSEKFYKPEAPNIQAKYDEQANQIVLSWDYNTEGDNQGVQFVVNVSINGGPEQQLTVTEEKGFSIANPVPGGIYKFNVIAVKGNLQSAPGSATIQIPDPSNLGKDDKKGDNQNNGNQGDNSGNNGSNQPGSGNNQGGNGSGDGNTGGNGPGDNGGNGTGGNGGTGAGGNGGTGAGGNGGTGAGGNDGTGTGGNDGTGAGGNGGTGTGGNGGTGAGGNGGTGAGGSGSHGHGAGSNGGTGTGGNSASGRANGAGSVGSSGGTGSSGHTGQTTGGFSRNR</sequence>
<keyword evidence="10 23" id="KW-0808">Transferase</keyword>
<feature type="region of interest" description="Disordered" evidence="20">
    <location>
        <begin position="782"/>
        <end position="858"/>
    </location>
</feature>
<evidence type="ECO:0000256" key="14">
    <source>
        <dbReference type="ARBA" id="ARBA00023268"/>
    </source>
</evidence>
<feature type="transmembrane region" description="Helical" evidence="21">
    <location>
        <begin position="34"/>
        <end position="57"/>
    </location>
</feature>
<evidence type="ECO:0000259" key="22">
    <source>
        <dbReference type="PROSITE" id="PS50853"/>
    </source>
</evidence>
<evidence type="ECO:0000256" key="17">
    <source>
        <dbReference type="ARBA" id="ARBA00044770"/>
    </source>
</evidence>
<dbReference type="Gene3D" id="3.40.710.10">
    <property type="entry name" value="DD-peptidase/beta-lactamase superfamily"/>
    <property type="match status" value="1"/>
</dbReference>
<keyword evidence="11" id="KW-0378">Hydrolase</keyword>
<dbReference type="SUPFAM" id="SSF53955">
    <property type="entry name" value="Lysozyme-like"/>
    <property type="match status" value="1"/>
</dbReference>
<dbReference type="PANTHER" id="PTHR32282">
    <property type="entry name" value="BINDING PROTEIN TRANSPEPTIDASE, PUTATIVE-RELATED"/>
    <property type="match status" value="1"/>
</dbReference>
<dbReference type="Gene3D" id="2.60.40.10">
    <property type="entry name" value="Immunoglobulins"/>
    <property type="match status" value="1"/>
</dbReference>
<dbReference type="InterPro" id="IPR050396">
    <property type="entry name" value="Glycosyltr_51/Transpeptidase"/>
</dbReference>
<name>A0A068LRY6_BACMM</name>
<comment type="similarity">
    <text evidence="3">In the C-terminal section; belongs to the transpeptidase family.</text>
</comment>
<evidence type="ECO:0000256" key="3">
    <source>
        <dbReference type="ARBA" id="ARBA00007090"/>
    </source>
</evidence>
<dbReference type="GO" id="GO:0009002">
    <property type="term" value="F:serine-type D-Ala-D-Ala carboxypeptidase activity"/>
    <property type="evidence" value="ECO:0007669"/>
    <property type="project" value="UniProtKB-EC"/>
</dbReference>
<dbReference type="InterPro" id="IPR023346">
    <property type="entry name" value="Lysozyme-like_dom_sf"/>
</dbReference>
<dbReference type="FunFam" id="3.40.710.10:FF:000020">
    <property type="entry name" value="Penicillin-binding protein 1A"/>
    <property type="match status" value="1"/>
</dbReference>
<evidence type="ECO:0000256" key="8">
    <source>
        <dbReference type="ARBA" id="ARBA00022670"/>
    </source>
</evidence>
<feature type="compositionally biased region" description="Basic and acidic residues" evidence="20">
    <location>
        <begin position="1"/>
        <end position="13"/>
    </location>
</feature>
<evidence type="ECO:0000256" key="16">
    <source>
        <dbReference type="ARBA" id="ARBA00034000"/>
    </source>
</evidence>
<dbReference type="EC" id="3.4.16.4" evidence="5"/>
<evidence type="ECO:0000256" key="18">
    <source>
        <dbReference type="ARBA" id="ARBA00049902"/>
    </source>
</evidence>
<keyword evidence="7" id="KW-0121">Carboxypeptidase</keyword>
<proteinExistence type="inferred from homology"/>
<feature type="compositionally biased region" description="Gly residues" evidence="20">
    <location>
        <begin position="871"/>
        <end position="936"/>
    </location>
</feature>
<feature type="compositionally biased region" description="Low complexity" evidence="20">
    <location>
        <begin position="958"/>
        <end position="970"/>
    </location>
</feature>
<evidence type="ECO:0000256" key="19">
    <source>
        <dbReference type="ARBA" id="ARBA00060592"/>
    </source>
</evidence>
<dbReference type="PROSITE" id="PS50853">
    <property type="entry name" value="FN3"/>
    <property type="match status" value="1"/>
</dbReference>
<evidence type="ECO:0000256" key="15">
    <source>
        <dbReference type="ARBA" id="ARBA00023316"/>
    </source>
</evidence>
<comment type="similarity">
    <text evidence="4">In the N-terminal section; belongs to the glycosyltransferase 51 family.</text>
</comment>
<dbReference type="InterPro" id="IPR013783">
    <property type="entry name" value="Ig-like_fold"/>
</dbReference>
<dbReference type="RefSeq" id="WP_038502205.1">
    <property type="nucleotide sequence ID" value="NZ_CP007739.1"/>
</dbReference>
<dbReference type="Pfam" id="PF00912">
    <property type="entry name" value="Transgly"/>
    <property type="match status" value="1"/>
</dbReference>
<evidence type="ECO:0000256" key="5">
    <source>
        <dbReference type="ARBA" id="ARBA00012448"/>
    </source>
</evidence>
<dbReference type="GO" id="GO:0009252">
    <property type="term" value="P:peptidoglycan biosynthetic process"/>
    <property type="evidence" value="ECO:0007669"/>
    <property type="project" value="UniProtKB-KW"/>
</dbReference>
<evidence type="ECO:0000256" key="9">
    <source>
        <dbReference type="ARBA" id="ARBA00022676"/>
    </source>
</evidence>
<keyword evidence="9 23" id="KW-0328">Glycosyltransferase</keyword>
<dbReference type="SUPFAM" id="SSF56601">
    <property type="entry name" value="beta-lactamase/transpeptidase-like"/>
    <property type="match status" value="1"/>
</dbReference>
<comment type="function">
    <text evidence="1">Cell wall formation.</text>
</comment>
<dbReference type="EC" id="2.4.99.28" evidence="17"/>
<comment type="pathway">
    <text evidence="2">Cell wall biogenesis; peptidoglycan biosynthesis.</text>
</comment>
<dbReference type="HOGENOM" id="CLU_006354_2_5_9"/>
<keyword evidence="21" id="KW-0472">Membrane</keyword>
<dbReference type="PANTHER" id="PTHR32282:SF29">
    <property type="entry name" value="PENICILLIN-BINDING PROTEIN 1A"/>
    <property type="match status" value="1"/>
</dbReference>
<dbReference type="FunFam" id="1.10.3810.10:FF:000001">
    <property type="entry name" value="Penicillin-binding protein 1A"/>
    <property type="match status" value="1"/>
</dbReference>
<dbReference type="EMBL" id="CP007739">
    <property type="protein sequence ID" value="AIE60509.1"/>
    <property type="molecule type" value="Genomic_DNA"/>
</dbReference>
<evidence type="ECO:0000256" key="1">
    <source>
        <dbReference type="ARBA" id="ARBA00003921"/>
    </source>
</evidence>
<dbReference type="InterPro" id="IPR036116">
    <property type="entry name" value="FN3_sf"/>
</dbReference>
<dbReference type="Pfam" id="PF00905">
    <property type="entry name" value="Transpeptidase"/>
    <property type="match status" value="1"/>
</dbReference>
<dbReference type="InterPro" id="IPR001460">
    <property type="entry name" value="PCN-bd_Tpept"/>
</dbReference>
<evidence type="ECO:0000256" key="2">
    <source>
        <dbReference type="ARBA" id="ARBA00004752"/>
    </source>
</evidence>
<feature type="domain" description="Fibronectin type-III" evidence="22">
    <location>
        <begin position="699"/>
        <end position="792"/>
    </location>
</feature>
<evidence type="ECO:0000256" key="4">
    <source>
        <dbReference type="ARBA" id="ARBA00007739"/>
    </source>
</evidence>
<comment type="pathway">
    <text evidence="19">Glycan biosynthesis.</text>
</comment>
<dbReference type="KEGG" id="bmet:BMMGA3_10565"/>
<dbReference type="InterPro" id="IPR036950">
    <property type="entry name" value="PBP_transglycosylase"/>
</dbReference>
<dbReference type="GO" id="GO:0008360">
    <property type="term" value="P:regulation of cell shape"/>
    <property type="evidence" value="ECO:0007669"/>
    <property type="project" value="UniProtKB-KW"/>
</dbReference>
<evidence type="ECO:0000256" key="11">
    <source>
        <dbReference type="ARBA" id="ARBA00022801"/>
    </source>
</evidence>
<keyword evidence="14" id="KW-0511">Multifunctional enzyme</keyword>
<keyword evidence="21" id="KW-1133">Transmembrane helix</keyword>
<keyword evidence="15" id="KW-0961">Cell wall biogenesis/degradation</keyword>
<evidence type="ECO:0000256" key="20">
    <source>
        <dbReference type="SAM" id="MobiDB-lite"/>
    </source>
</evidence>
<accession>A0A068LRY6</accession>
<dbReference type="GO" id="GO:0030288">
    <property type="term" value="C:outer membrane-bounded periplasmic space"/>
    <property type="evidence" value="ECO:0007669"/>
    <property type="project" value="TreeGrafter"/>
</dbReference>
<comment type="catalytic activity">
    <reaction evidence="18">
        <text>[GlcNAc-(1-&gt;4)-Mur2Ac(oyl-L-Ala-gamma-D-Glu-L-Lys-D-Ala-D-Ala)](n)-di-trans,octa-cis-undecaprenyl diphosphate + beta-D-GlcNAc-(1-&gt;4)-Mur2Ac(oyl-L-Ala-gamma-D-Glu-L-Lys-D-Ala-D-Ala)-di-trans,octa-cis-undecaprenyl diphosphate = [GlcNAc-(1-&gt;4)-Mur2Ac(oyl-L-Ala-gamma-D-Glu-L-Lys-D-Ala-D-Ala)](n+1)-di-trans,octa-cis-undecaprenyl diphosphate + di-trans,octa-cis-undecaprenyl diphosphate + H(+)</text>
        <dbReference type="Rhea" id="RHEA:23708"/>
        <dbReference type="Rhea" id="RHEA-COMP:9602"/>
        <dbReference type="Rhea" id="RHEA-COMP:9603"/>
        <dbReference type="ChEBI" id="CHEBI:15378"/>
        <dbReference type="ChEBI" id="CHEBI:58405"/>
        <dbReference type="ChEBI" id="CHEBI:60033"/>
        <dbReference type="ChEBI" id="CHEBI:78435"/>
        <dbReference type="EC" id="2.4.99.28"/>
    </reaction>
</comment>